<dbReference type="Gene3D" id="2.130.10.10">
    <property type="entry name" value="YVTN repeat-like/Quinoprotein amine dehydrogenase"/>
    <property type="match status" value="1"/>
</dbReference>
<name>A0A366IHA2_9MICO</name>
<evidence type="ECO:0000256" key="1">
    <source>
        <dbReference type="SAM" id="MobiDB-lite"/>
    </source>
</evidence>
<proteinExistence type="predicted"/>
<evidence type="ECO:0000313" key="3">
    <source>
        <dbReference type="EMBL" id="RBP71233.1"/>
    </source>
</evidence>
<gene>
    <name evidence="3" type="ORF">DFO65_10676</name>
</gene>
<organism evidence="3 4">
    <name type="scientific">Brevibacterium celere</name>
    <dbReference type="NCBI Taxonomy" id="225845"/>
    <lineage>
        <taxon>Bacteria</taxon>
        <taxon>Bacillati</taxon>
        <taxon>Actinomycetota</taxon>
        <taxon>Actinomycetes</taxon>
        <taxon>Micrococcales</taxon>
        <taxon>Brevibacteriaceae</taxon>
        <taxon>Brevibacterium</taxon>
    </lineage>
</organism>
<dbReference type="Proteomes" id="UP000253509">
    <property type="component" value="Unassembled WGS sequence"/>
</dbReference>
<reference evidence="3 4" key="1">
    <citation type="submission" date="2018-06" db="EMBL/GenBank/DDBJ databases">
        <title>Freshwater and sediment microbial communities from various areas in North America, analyzing microbe dynamics in response to fracking.</title>
        <authorList>
            <person name="Lamendella R."/>
        </authorList>
    </citation>
    <scope>NUCLEOTIDE SEQUENCE [LARGE SCALE GENOMIC DNA]</scope>
    <source>
        <strain evidence="3 4">3b_TX</strain>
    </source>
</reference>
<feature type="domain" description="Pyrrolo-quinoline quinone repeat" evidence="2">
    <location>
        <begin position="55"/>
        <end position="255"/>
    </location>
</feature>
<feature type="region of interest" description="Disordered" evidence="1">
    <location>
        <begin position="654"/>
        <end position="674"/>
    </location>
</feature>
<dbReference type="InterPro" id="IPR011047">
    <property type="entry name" value="Quinoprotein_ADH-like_sf"/>
</dbReference>
<dbReference type="AlphaFoldDB" id="A0A366IHA2"/>
<dbReference type="Pfam" id="PF13360">
    <property type="entry name" value="PQQ_2"/>
    <property type="match status" value="1"/>
</dbReference>
<dbReference type="RefSeq" id="WP_342766928.1">
    <property type="nucleotide sequence ID" value="NZ_QNSB01000006.1"/>
</dbReference>
<feature type="compositionally biased region" description="Acidic residues" evidence="1">
    <location>
        <begin position="664"/>
        <end position="674"/>
    </location>
</feature>
<accession>A0A366IHA2</accession>
<comment type="caution">
    <text evidence="3">The sequence shown here is derived from an EMBL/GenBank/DDBJ whole genome shotgun (WGS) entry which is preliminary data.</text>
</comment>
<dbReference type="InterPro" id="IPR002372">
    <property type="entry name" value="PQQ_rpt_dom"/>
</dbReference>
<dbReference type="SUPFAM" id="SSF50998">
    <property type="entry name" value="Quinoprotein alcohol dehydrogenase-like"/>
    <property type="match status" value="1"/>
</dbReference>
<sequence>MLVLLAGLTACTDDSGDPLEYADPPVWKGKDFGALDLSGTRIIGDTALISTTVHSGGGLAAIDLRSGEVLWSADDGDPVLDGDGAVVDLRSPHEPAPPLVRDLGDGGFEVLVPYRTAVDSFAVESGSTHDVGVMALNGETGKPSWVSEPLSQAKDNGVGNLSELRARPMFADADTVVAVATSGDHPQSLVTSALDADSGDTRWSVPELWPTSLGGGTVTLTEVDELFLFHDDSGPEPRETASVSAVRAADGKPAWDLDKDFDASRLVAASGGYAVISGETEDEADYPVQERRLVRLDSGATVEELAGFASCVSSSVLIACTEEDELTTYRTDGEGELVTRESRPFGSKSSSHDWEISEVFGENLVAVDGSEGTEVRSVLDAEGRTRADELPGFPKELTEEYGVFCAEETEGCTISAAAPEKVTPGSASSSVEPWDLGEPLWTWGGPGAPGSKLPLDSSSGAAVVDDAVVSFGEGDSPSTYVVAEAQTGKVRWTLESRTPGRTPGGAPIEWSMYGSGEPHIVDTAEGWSLLTTGISESRMGIVSLSGDSGEVEWFQPLTAAEDVVRIRTVAGARVGATIEEYSDDDANSQGSTRTVLLDTSAGKDERTVWTLDDATVVSIAEETVLVRATENSGGYAQEGGHRLVGIDDGKDVRFETGGGASGDGDGDGDGVESEVGDELLHPAAIAGDLLIVNTDDGAEIRDVTSGSLLERVGKRLTDCAASAGTVMCSSAPQPPLNRLATPIVLSRDGDSIAVDQLRDHGIAGISGAHDGRFFVHSQDVNQSIAIDEKGHLVDPNVPGGFAGVSSQGYVLLMTCQPGACTWEASWDVRRSG</sequence>
<evidence type="ECO:0000313" key="4">
    <source>
        <dbReference type="Proteomes" id="UP000253509"/>
    </source>
</evidence>
<evidence type="ECO:0000259" key="2">
    <source>
        <dbReference type="Pfam" id="PF13360"/>
    </source>
</evidence>
<dbReference type="EMBL" id="QNSB01000006">
    <property type="protein sequence ID" value="RBP71233.1"/>
    <property type="molecule type" value="Genomic_DNA"/>
</dbReference>
<keyword evidence="4" id="KW-1185">Reference proteome</keyword>
<dbReference type="InterPro" id="IPR015943">
    <property type="entry name" value="WD40/YVTN_repeat-like_dom_sf"/>
</dbReference>
<protein>
    <submittedName>
        <fullName evidence="3">Putative pyrroloquinoline-quinone binding quinoprotein</fullName>
    </submittedName>
</protein>